<keyword evidence="1 5" id="KW-0489">Methyltransferase</keyword>
<dbReference type="EMBL" id="JAUJFI010000116">
    <property type="protein sequence ID" value="MDQ2105024.1"/>
    <property type="molecule type" value="Genomic_DNA"/>
</dbReference>
<reference evidence="8 9" key="1">
    <citation type="submission" date="2023-06" db="EMBL/GenBank/DDBJ databases">
        <title>Azospirillum isscasensis sp.nov, a bacterium isolated from rhizosphere soil of rice.</title>
        <authorList>
            <person name="Wang H."/>
        </authorList>
    </citation>
    <scope>NUCLEOTIDE SEQUENCE [LARGE SCALE GENOMIC DNA]</scope>
    <source>
        <strain evidence="8 9">C340-1</strain>
    </source>
</reference>
<dbReference type="GO" id="GO:0032259">
    <property type="term" value="P:methylation"/>
    <property type="evidence" value="ECO:0007669"/>
    <property type="project" value="UniProtKB-KW"/>
</dbReference>
<keyword evidence="9" id="KW-1185">Reference proteome</keyword>
<dbReference type="RefSeq" id="WP_306709270.1">
    <property type="nucleotide sequence ID" value="NZ_JAUJFI010000116.1"/>
</dbReference>
<dbReference type="InterPro" id="IPR019874">
    <property type="entry name" value="RF_methyltr_PrmC"/>
</dbReference>
<dbReference type="PANTHER" id="PTHR18895:SF74">
    <property type="entry name" value="MTRF1L RELEASE FACTOR GLUTAMINE METHYLTRANSFERASE"/>
    <property type="match status" value="1"/>
</dbReference>
<feature type="domain" description="Methyltransferase small" evidence="6">
    <location>
        <begin position="108"/>
        <end position="193"/>
    </location>
</feature>
<comment type="caution">
    <text evidence="8">The sequence shown here is derived from an EMBL/GenBank/DDBJ whole genome shotgun (WGS) entry which is preliminary data.</text>
</comment>
<feature type="binding site" evidence="5">
    <location>
        <position position="176"/>
    </location>
    <ligand>
        <name>S-adenosyl-L-methionine</name>
        <dbReference type="ChEBI" id="CHEBI:59789"/>
    </ligand>
</feature>
<dbReference type="InterPro" id="IPR050320">
    <property type="entry name" value="N5-glutamine_MTase"/>
</dbReference>
<dbReference type="InterPro" id="IPR007848">
    <property type="entry name" value="Small_mtfrase_dom"/>
</dbReference>
<dbReference type="Gene3D" id="1.10.8.10">
    <property type="entry name" value="DNA helicase RuvA subunit, C-terminal domain"/>
    <property type="match status" value="1"/>
</dbReference>
<dbReference type="Proteomes" id="UP001227317">
    <property type="component" value="Unassembled WGS sequence"/>
</dbReference>
<organism evidence="8 9">
    <name type="scientific">Azospirillum isscasi</name>
    <dbReference type="NCBI Taxonomy" id="3053926"/>
    <lineage>
        <taxon>Bacteria</taxon>
        <taxon>Pseudomonadati</taxon>
        <taxon>Pseudomonadota</taxon>
        <taxon>Alphaproteobacteria</taxon>
        <taxon>Rhodospirillales</taxon>
        <taxon>Azospirillaceae</taxon>
        <taxon>Azospirillum</taxon>
    </lineage>
</organism>
<comment type="function">
    <text evidence="5">Methylates the class 1 translation termination release factors RF1/PrfA and RF2/PrfB on the glutamine residue of the universally conserved GGQ motif.</text>
</comment>
<feature type="domain" description="Release factor glutamine methyltransferase N-terminal" evidence="7">
    <location>
        <begin position="8"/>
        <end position="78"/>
    </location>
</feature>
<dbReference type="NCBIfam" id="TIGR00536">
    <property type="entry name" value="hemK_fam"/>
    <property type="match status" value="1"/>
</dbReference>
<evidence type="ECO:0000256" key="1">
    <source>
        <dbReference type="ARBA" id="ARBA00022603"/>
    </source>
</evidence>
<evidence type="ECO:0000313" key="9">
    <source>
        <dbReference type="Proteomes" id="UP001227317"/>
    </source>
</evidence>
<gene>
    <name evidence="5 8" type="primary">prmC</name>
    <name evidence="8" type="ORF">QSG27_20150</name>
</gene>
<keyword evidence="2 5" id="KW-0808">Transferase</keyword>
<dbReference type="Pfam" id="PF17827">
    <property type="entry name" value="PrmC_N"/>
    <property type="match status" value="1"/>
</dbReference>
<comment type="similarity">
    <text evidence="5">Belongs to the protein N5-glutamine methyltransferase family. PrmC subfamily.</text>
</comment>
<evidence type="ECO:0000256" key="4">
    <source>
        <dbReference type="ARBA" id="ARBA00048391"/>
    </source>
</evidence>
<dbReference type="InterPro" id="IPR002052">
    <property type="entry name" value="DNA_methylase_N6_adenine_CS"/>
</dbReference>
<evidence type="ECO:0000256" key="2">
    <source>
        <dbReference type="ARBA" id="ARBA00022679"/>
    </source>
</evidence>
<dbReference type="InterPro" id="IPR040758">
    <property type="entry name" value="PrmC_N"/>
</dbReference>
<feature type="binding site" evidence="5">
    <location>
        <begin position="124"/>
        <end position="128"/>
    </location>
    <ligand>
        <name>S-adenosyl-L-methionine</name>
        <dbReference type="ChEBI" id="CHEBI:59789"/>
    </ligand>
</feature>
<evidence type="ECO:0000256" key="3">
    <source>
        <dbReference type="ARBA" id="ARBA00022691"/>
    </source>
</evidence>
<comment type="catalytic activity">
    <reaction evidence="4 5">
        <text>L-glutaminyl-[peptide chain release factor] + S-adenosyl-L-methionine = N(5)-methyl-L-glutaminyl-[peptide chain release factor] + S-adenosyl-L-homocysteine + H(+)</text>
        <dbReference type="Rhea" id="RHEA:42896"/>
        <dbReference type="Rhea" id="RHEA-COMP:10271"/>
        <dbReference type="Rhea" id="RHEA-COMP:10272"/>
        <dbReference type="ChEBI" id="CHEBI:15378"/>
        <dbReference type="ChEBI" id="CHEBI:30011"/>
        <dbReference type="ChEBI" id="CHEBI:57856"/>
        <dbReference type="ChEBI" id="CHEBI:59789"/>
        <dbReference type="ChEBI" id="CHEBI:61891"/>
        <dbReference type="EC" id="2.1.1.297"/>
    </reaction>
</comment>
<dbReference type="PROSITE" id="PS00092">
    <property type="entry name" value="N6_MTASE"/>
    <property type="match status" value="1"/>
</dbReference>
<dbReference type="InterPro" id="IPR004556">
    <property type="entry name" value="HemK-like"/>
</dbReference>
<dbReference type="EC" id="2.1.1.297" evidence="5"/>
<evidence type="ECO:0000313" key="8">
    <source>
        <dbReference type="EMBL" id="MDQ2105024.1"/>
    </source>
</evidence>
<dbReference type="GO" id="GO:0102559">
    <property type="term" value="F:peptide chain release factor N(5)-glutamine methyltransferase activity"/>
    <property type="evidence" value="ECO:0007669"/>
    <property type="project" value="UniProtKB-EC"/>
</dbReference>
<evidence type="ECO:0000256" key="5">
    <source>
        <dbReference type="HAMAP-Rule" id="MF_02126"/>
    </source>
</evidence>
<dbReference type="HAMAP" id="MF_02126">
    <property type="entry name" value="RF_methyltr_PrmC"/>
    <property type="match status" value="1"/>
</dbReference>
<feature type="binding site" evidence="5">
    <location>
        <begin position="190"/>
        <end position="193"/>
    </location>
    <ligand>
        <name>substrate</name>
    </ligand>
</feature>
<dbReference type="SUPFAM" id="SSF53335">
    <property type="entry name" value="S-adenosyl-L-methionine-dependent methyltransferases"/>
    <property type="match status" value="1"/>
</dbReference>
<dbReference type="Pfam" id="PF05175">
    <property type="entry name" value="MTS"/>
    <property type="match status" value="1"/>
</dbReference>
<dbReference type="NCBIfam" id="TIGR03534">
    <property type="entry name" value="RF_mod_PrmC"/>
    <property type="match status" value="1"/>
</dbReference>
<proteinExistence type="inferred from homology"/>
<accession>A0ABU0WQE5</accession>
<feature type="binding site" evidence="5">
    <location>
        <position position="190"/>
    </location>
    <ligand>
        <name>S-adenosyl-L-methionine</name>
        <dbReference type="ChEBI" id="CHEBI:59789"/>
    </ligand>
</feature>
<evidence type="ECO:0000259" key="7">
    <source>
        <dbReference type="Pfam" id="PF17827"/>
    </source>
</evidence>
<dbReference type="InterPro" id="IPR029063">
    <property type="entry name" value="SAM-dependent_MTases_sf"/>
</dbReference>
<dbReference type="Gene3D" id="3.40.50.150">
    <property type="entry name" value="Vaccinia Virus protein VP39"/>
    <property type="match status" value="1"/>
</dbReference>
<feature type="binding site" evidence="5">
    <location>
        <position position="147"/>
    </location>
    <ligand>
        <name>S-adenosyl-L-methionine</name>
        <dbReference type="ChEBI" id="CHEBI:59789"/>
    </ligand>
</feature>
<evidence type="ECO:0000259" key="6">
    <source>
        <dbReference type="Pfam" id="PF05175"/>
    </source>
</evidence>
<dbReference type="CDD" id="cd02440">
    <property type="entry name" value="AdoMet_MTases"/>
    <property type="match status" value="1"/>
</dbReference>
<protein>
    <recommendedName>
        <fullName evidence="5">Release factor glutamine methyltransferase</fullName>
        <shortName evidence="5">RF MTase</shortName>
        <ecNumber evidence="5">2.1.1.297</ecNumber>
    </recommendedName>
    <alternativeName>
        <fullName evidence="5">N5-glutamine methyltransferase PrmC</fullName>
    </alternativeName>
    <alternativeName>
        <fullName evidence="5">Protein-(glutamine-N5) MTase PrmC</fullName>
    </alternativeName>
    <alternativeName>
        <fullName evidence="5">Protein-glutamine N-methyltransferase PrmC</fullName>
    </alternativeName>
</protein>
<sequence length="285" mass="29753">MTTITLHQLRRTAEARLREAGVDTPDLDARLLVEHALGLTRPDLFTRAGDPIPAPDAARLLALVERRAAREPVGRILGHREFWTIDLALNPDTLEPRPDTETLVEAVLTSLPDRAAPLRLLDLGTGTGCILLALLAELPAATGTGVDLSPGAVAAATENAARNGLAGRARFRTGNWGAGLDERFDVVVSNPPYIPSADIAALDPEVREHDPLRALDGGADGLDAYRIIAGQLPDLLQPGGLAGLEVGQGQAADVAGLLAAAGLAPGGVFRDLGGVERCVLGWSKA</sequence>
<keyword evidence="3 5" id="KW-0949">S-adenosyl-L-methionine</keyword>
<dbReference type="PANTHER" id="PTHR18895">
    <property type="entry name" value="HEMK METHYLTRANSFERASE"/>
    <property type="match status" value="1"/>
</dbReference>
<name>A0ABU0WQE5_9PROT</name>